<keyword evidence="3" id="KW-1185">Reference proteome</keyword>
<feature type="compositionally biased region" description="Polar residues" evidence="1">
    <location>
        <begin position="119"/>
        <end position="133"/>
    </location>
</feature>
<name>A0ABR4JKG6_9EURO</name>
<gene>
    <name evidence="2" type="ORF">BJY01DRAFT_20364</name>
</gene>
<accession>A0ABR4JKG6</accession>
<reference evidence="2 3" key="1">
    <citation type="submission" date="2024-07" db="EMBL/GenBank/DDBJ databases">
        <title>Section-level genome sequencing and comparative genomics of Aspergillus sections Usti and Cavernicolus.</title>
        <authorList>
            <consortium name="Lawrence Berkeley National Laboratory"/>
            <person name="Nybo J.L."/>
            <person name="Vesth T.C."/>
            <person name="Theobald S."/>
            <person name="Frisvad J.C."/>
            <person name="Larsen T.O."/>
            <person name="Kjaerboelling I."/>
            <person name="Rothschild-Mancinelli K."/>
            <person name="Lyhne E.K."/>
            <person name="Kogle M.E."/>
            <person name="Barry K."/>
            <person name="Clum A."/>
            <person name="Na H."/>
            <person name="Ledsgaard L."/>
            <person name="Lin J."/>
            <person name="Lipzen A."/>
            <person name="Kuo A."/>
            <person name="Riley R."/>
            <person name="Mondo S."/>
            <person name="Labutti K."/>
            <person name="Haridas S."/>
            <person name="Pangalinan J."/>
            <person name="Salamov A.A."/>
            <person name="Simmons B.A."/>
            <person name="Magnuson J.K."/>
            <person name="Chen J."/>
            <person name="Drula E."/>
            <person name="Henrissat B."/>
            <person name="Wiebenga A."/>
            <person name="Lubbers R.J."/>
            <person name="Gomes A.C."/>
            <person name="Makela M.R."/>
            <person name="Stajich J."/>
            <person name="Grigoriev I.V."/>
            <person name="Mortensen U.H."/>
            <person name="De Vries R.P."/>
            <person name="Baker S.E."/>
            <person name="Andersen M.R."/>
        </authorList>
    </citation>
    <scope>NUCLEOTIDE SEQUENCE [LARGE SCALE GENOMIC DNA]</scope>
    <source>
        <strain evidence="2 3">CBS 123904</strain>
    </source>
</reference>
<protein>
    <submittedName>
        <fullName evidence="2">Uncharacterized protein</fullName>
    </submittedName>
</protein>
<comment type="caution">
    <text evidence="2">The sequence shown here is derived from an EMBL/GenBank/DDBJ whole genome shotgun (WGS) entry which is preliminary data.</text>
</comment>
<evidence type="ECO:0000256" key="1">
    <source>
        <dbReference type="SAM" id="MobiDB-lite"/>
    </source>
</evidence>
<feature type="region of interest" description="Disordered" evidence="1">
    <location>
        <begin position="163"/>
        <end position="191"/>
    </location>
</feature>
<evidence type="ECO:0000313" key="2">
    <source>
        <dbReference type="EMBL" id="KAL2840528.1"/>
    </source>
</evidence>
<feature type="region of interest" description="Disordered" evidence="1">
    <location>
        <begin position="77"/>
        <end position="133"/>
    </location>
</feature>
<dbReference type="EMBL" id="JBFXLU010000120">
    <property type="protein sequence ID" value="KAL2840528.1"/>
    <property type="molecule type" value="Genomic_DNA"/>
</dbReference>
<sequence>MTRGRQKSKDARVWLVGDAKAHCAISSAITPSAALLMEETVDLHTLVLLFLAFSPASSQSEASRGLILRKFSRRCAPGQPVEGPRNSHHRHGIGPEEPNNASESQTSSKKERYHRGQFVQHSRSQDPQLHSKSGSIAARYQDQGTLERDELVLKLEERYATSEMKDLIYGRMSPLQPYPVRRRRDRQPGVR</sequence>
<proteinExistence type="predicted"/>
<dbReference type="Proteomes" id="UP001610446">
    <property type="component" value="Unassembled WGS sequence"/>
</dbReference>
<organism evidence="2 3">
    <name type="scientific">Aspergillus pseudoustus</name>
    <dbReference type="NCBI Taxonomy" id="1810923"/>
    <lineage>
        <taxon>Eukaryota</taxon>
        <taxon>Fungi</taxon>
        <taxon>Dikarya</taxon>
        <taxon>Ascomycota</taxon>
        <taxon>Pezizomycotina</taxon>
        <taxon>Eurotiomycetes</taxon>
        <taxon>Eurotiomycetidae</taxon>
        <taxon>Eurotiales</taxon>
        <taxon>Aspergillaceae</taxon>
        <taxon>Aspergillus</taxon>
        <taxon>Aspergillus subgen. Nidulantes</taxon>
    </lineage>
</organism>
<evidence type="ECO:0000313" key="3">
    <source>
        <dbReference type="Proteomes" id="UP001610446"/>
    </source>
</evidence>